<dbReference type="OrthoDB" id="8880247at2"/>
<dbReference type="InterPro" id="IPR042100">
    <property type="entry name" value="Bug_dom1"/>
</dbReference>
<evidence type="ECO:0000313" key="2">
    <source>
        <dbReference type="EMBL" id="SHK05693.1"/>
    </source>
</evidence>
<name>A0A1M6PCL1_PARC5</name>
<dbReference type="RefSeq" id="WP_073149623.1">
    <property type="nucleotide sequence ID" value="NZ_FRAG01000023.1"/>
</dbReference>
<dbReference type="EMBL" id="FRAG01000023">
    <property type="protein sequence ID" value="SHK05693.1"/>
    <property type="molecule type" value="Genomic_DNA"/>
</dbReference>
<proteinExistence type="inferred from homology"/>
<dbReference type="AlphaFoldDB" id="A0A1M6PCL1"/>
<dbReference type="PANTHER" id="PTHR42928">
    <property type="entry name" value="TRICARBOXYLATE-BINDING PROTEIN"/>
    <property type="match status" value="1"/>
</dbReference>
<organism evidence="2 3">
    <name type="scientific">Paramaledivibacter caminithermalis (strain DSM 15212 / CIP 107654 / DViRD3)</name>
    <name type="common">Clostridium caminithermale</name>
    <dbReference type="NCBI Taxonomy" id="1121301"/>
    <lineage>
        <taxon>Bacteria</taxon>
        <taxon>Bacillati</taxon>
        <taxon>Bacillota</taxon>
        <taxon>Clostridia</taxon>
        <taxon>Peptostreptococcales</taxon>
        <taxon>Caminicellaceae</taxon>
        <taxon>Paramaledivibacter</taxon>
    </lineage>
</organism>
<evidence type="ECO:0000256" key="1">
    <source>
        <dbReference type="ARBA" id="ARBA00006987"/>
    </source>
</evidence>
<dbReference type="PROSITE" id="PS51257">
    <property type="entry name" value="PROKAR_LIPOPROTEIN"/>
    <property type="match status" value="1"/>
</dbReference>
<evidence type="ECO:0000313" key="3">
    <source>
        <dbReference type="Proteomes" id="UP000184465"/>
    </source>
</evidence>
<gene>
    <name evidence="2" type="ORF">SAMN02745912_02104</name>
</gene>
<dbReference type="SUPFAM" id="SSF53850">
    <property type="entry name" value="Periplasmic binding protein-like II"/>
    <property type="match status" value="1"/>
</dbReference>
<protein>
    <submittedName>
        <fullName evidence="2">Putative tricarboxylic transport membrane protein</fullName>
    </submittedName>
</protein>
<accession>A0A1M6PCL1</accession>
<dbReference type="InterPro" id="IPR005064">
    <property type="entry name" value="BUG"/>
</dbReference>
<dbReference type="PANTHER" id="PTHR42928:SF3">
    <property type="entry name" value="UPF0065 PROTEIN YFLP"/>
    <property type="match status" value="1"/>
</dbReference>
<dbReference type="Gene3D" id="3.40.190.150">
    <property type="entry name" value="Bordetella uptake gene, domain 1"/>
    <property type="match status" value="1"/>
</dbReference>
<dbReference type="Gene3D" id="3.40.190.10">
    <property type="entry name" value="Periplasmic binding protein-like II"/>
    <property type="match status" value="1"/>
</dbReference>
<sequence>MSLKKKILSGLLAVSLIGTTILTGCSTKDANSGNTAKASENDNYPKKAMEFIAPGGAGGGWDLTIRTVSKVLQDTKLSPVPTPVTNRPGGGGSVNLAYMQEKKGSDNIISVYSSPLLLTNLNGTTELSYKDTTPLARLIADYAVFVVRSDSKYKTINDVIDALKKDPKSVKIGGASSVGSMDHIQFLMIAKAAGITNLKDIDYISFQEGVNSQLLGGHIDVLSTGLSEVTGLIESGDMRALAQTADHRVGTGVLAEIPTCKEQGIDGTFVNWRGLFGPPEMPEYAVKFWAETIDKMVQTPEWKKACERNGWDNAYQKADEFTVFLEEVNKGYEEILSEIGMLKK</sequence>
<reference evidence="2 3" key="1">
    <citation type="submission" date="2016-11" db="EMBL/GenBank/DDBJ databases">
        <authorList>
            <person name="Jaros S."/>
            <person name="Januszkiewicz K."/>
            <person name="Wedrychowicz H."/>
        </authorList>
    </citation>
    <scope>NUCLEOTIDE SEQUENCE [LARGE SCALE GENOMIC DNA]</scope>
    <source>
        <strain evidence="2 3">DSM 15212</strain>
    </source>
</reference>
<dbReference type="PIRSF" id="PIRSF017082">
    <property type="entry name" value="YflP"/>
    <property type="match status" value="1"/>
</dbReference>
<keyword evidence="3" id="KW-1185">Reference proteome</keyword>
<dbReference type="Proteomes" id="UP000184465">
    <property type="component" value="Unassembled WGS sequence"/>
</dbReference>
<comment type="similarity">
    <text evidence="1">Belongs to the UPF0065 (bug) family.</text>
</comment>
<dbReference type="Pfam" id="PF03401">
    <property type="entry name" value="TctC"/>
    <property type="match status" value="1"/>
</dbReference>
<dbReference type="CDD" id="cd07012">
    <property type="entry name" value="PBP2_Bug_TTT"/>
    <property type="match status" value="1"/>
</dbReference>
<dbReference type="STRING" id="1121301.SAMN02745912_02104"/>